<dbReference type="Pfam" id="PF01467">
    <property type="entry name" value="CTP_transf_like"/>
    <property type="match status" value="1"/>
</dbReference>
<feature type="binding site" evidence="9">
    <location>
        <position position="9"/>
    </location>
    <ligand>
        <name>substrate</name>
    </ligand>
</feature>
<feature type="binding site" evidence="9">
    <location>
        <position position="98"/>
    </location>
    <ligand>
        <name>ATP</name>
        <dbReference type="ChEBI" id="CHEBI:30616"/>
    </ligand>
</feature>
<sequence length="160" mass="17675">MTIAVYPGSFDPLTLGHLNIIERTSKLFDQLIVTVGINISKNMLFTPEERVRLIKKSVSHLPNVTVQSEAGLTVRFVKEAGASVIVRGIRDSRDLSYESGIASMNHYLDSSIESIFLVTDPKYAFISSSLLKEVLHFKGDVSDLVPPAVAEALNQKQRSE</sequence>
<feature type="domain" description="Cytidyltransferase-like" evidence="10">
    <location>
        <begin position="5"/>
        <end position="133"/>
    </location>
</feature>
<dbReference type="Proteomes" id="UP000198374">
    <property type="component" value="Unassembled WGS sequence"/>
</dbReference>
<evidence type="ECO:0000256" key="7">
    <source>
        <dbReference type="ARBA" id="ARBA00022993"/>
    </source>
</evidence>
<evidence type="ECO:0000259" key="10">
    <source>
        <dbReference type="Pfam" id="PF01467"/>
    </source>
</evidence>
<dbReference type="SUPFAM" id="SSF52374">
    <property type="entry name" value="Nucleotidylyl transferase"/>
    <property type="match status" value="1"/>
</dbReference>
<evidence type="ECO:0000256" key="1">
    <source>
        <dbReference type="ARBA" id="ARBA00022490"/>
    </source>
</evidence>
<name>A0A1Z5ID79_9LACO</name>
<feature type="binding site" evidence="9">
    <location>
        <position position="73"/>
    </location>
    <ligand>
        <name>substrate</name>
    </ligand>
</feature>
<dbReference type="CDD" id="cd02163">
    <property type="entry name" value="PPAT"/>
    <property type="match status" value="1"/>
</dbReference>
<evidence type="ECO:0000313" key="12">
    <source>
        <dbReference type="Proteomes" id="UP000198374"/>
    </source>
</evidence>
<accession>A0A1Z5ID79</accession>
<evidence type="ECO:0000256" key="9">
    <source>
        <dbReference type="HAMAP-Rule" id="MF_00151"/>
    </source>
</evidence>
<comment type="catalytic activity">
    <reaction evidence="8 9">
        <text>(R)-4'-phosphopantetheine + ATP + H(+) = 3'-dephospho-CoA + diphosphate</text>
        <dbReference type="Rhea" id="RHEA:19801"/>
        <dbReference type="ChEBI" id="CHEBI:15378"/>
        <dbReference type="ChEBI" id="CHEBI:30616"/>
        <dbReference type="ChEBI" id="CHEBI:33019"/>
        <dbReference type="ChEBI" id="CHEBI:57328"/>
        <dbReference type="ChEBI" id="CHEBI:61723"/>
        <dbReference type="EC" id="2.7.7.3"/>
    </reaction>
</comment>
<keyword evidence="6 9" id="KW-0460">Magnesium</keyword>
<reference evidence="11 12" key="1">
    <citation type="submission" date="2015-11" db="EMBL/GenBank/DDBJ databases">
        <title>Draft genome sequences of new species of the genus Lactobacillus isolated from orchardgrass silage.</title>
        <authorList>
            <person name="Tohno M."/>
            <person name="Tanizawa Y."/>
            <person name="Arita M."/>
        </authorList>
    </citation>
    <scope>NUCLEOTIDE SEQUENCE [LARGE SCALE GENOMIC DNA]</scope>
    <source>
        <strain evidence="11 12">IWT30</strain>
    </source>
</reference>
<keyword evidence="7 9" id="KW-0173">Coenzyme A biosynthesis</keyword>
<dbReference type="Gene3D" id="3.40.50.620">
    <property type="entry name" value="HUPs"/>
    <property type="match status" value="1"/>
</dbReference>
<dbReference type="EMBL" id="BCMF01000006">
    <property type="protein sequence ID" value="GAW99410.1"/>
    <property type="molecule type" value="Genomic_DNA"/>
</dbReference>
<dbReference type="GO" id="GO:0005524">
    <property type="term" value="F:ATP binding"/>
    <property type="evidence" value="ECO:0007669"/>
    <property type="project" value="UniProtKB-KW"/>
</dbReference>
<dbReference type="InterPro" id="IPR001980">
    <property type="entry name" value="PPAT"/>
</dbReference>
<dbReference type="UniPathway" id="UPA00241">
    <property type="reaction ID" value="UER00355"/>
</dbReference>
<feature type="binding site" evidence="9">
    <location>
        <begin position="123"/>
        <end position="129"/>
    </location>
    <ligand>
        <name>ATP</name>
        <dbReference type="ChEBI" id="CHEBI:30616"/>
    </ligand>
</feature>
<keyword evidence="1 9" id="KW-0963">Cytoplasm</keyword>
<gene>
    <name evidence="9 11" type="primary">coaD</name>
    <name evidence="11" type="ORF">IWT30_01379</name>
</gene>
<dbReference type="GO" id="GO:0005737">
    <property type="term" value="C:cytoplasm"/>
    <property type="evidence" value="ECO:0007669"/>
    <property type="project" value="UniProtKB-SubCell"/>
</dbReference>
<evidence type="ECO:0000256" key="4">
    <source>
        <dbReference type="ARBA" id="ARBA00022741"/>
    </source>
</evidence>
<feature type="binding site" evidence="9">
    <location>
        <begin position="88"/>
        <end position="90"/>
    </location>
    <ligand>
        <name>ATP</name>
        <dbReference type="ChEBI" id="CHEBI:30616"/>
    </ligand>
</feature>
<evidence type="ECO:0000256" key="6">
    <source>
        <dbReference type="ARBA" id="ARBA00022842"/>
    </source>
</evidence>
<keyword evidence="12" id="KW-1185">Reference proteome</keyword>
<feature type="site" description="Transition state stabilizer" evidence="9">
    <location>
        <position position="17"/>
    </location>
</feature>
<feature type="binding site" evidence="9">
    <location>
        <position position="17"/>
    </location>
    <ligand>
        <name>ATP</name>
        <dbReference type="ChEBI" id="CHEBI:30616"/>
    </ligand>
</feature>
<dbReference type="OrthoDB" id="9806661at2"/>
<evidence type="ECO:0000256" key="5">
    <source>
        <dbReference type="ARBA" id="ARBA00022840"/>
    </source>
</evidence>
<dbReference type="NCBIfam" id="TIGR01510">
    <property type="entry name" value="coaD_prev_kdtB"/>
    <property type="match status" value="1"/>
</dbReference>
<comment type="similarity">
    <text evidence="9">Belongs to the bacterial CoaD family.</text>
</comment>
<keyword evidence="5 9" id="KW-0067">ATP-binding</keyword>
<keyword evidence="2 9" id="KW-0808">Transferase</keyword>
<evidence type="ECO:0000313" key="11">
    <source>
        <dbReference type="EMBL" id="GAW99410.1"/>
    </source>
</evidence>
<dbReference type="GO" id="GO:0015937">
    <property type="term" value="P:coenzyme A biosynthetic process"/>
    <property type="evidence" value="ECO:0007669"/>
    <property type="project" value="UniProtKB-UniRule"/>
</dbReference>
<dbReference type="NCBIfam" id="TIGR00125">
    <property type="entry name" value="cyt_tran_rel"/>
    <property type="match status" value="1"/>
</dbReference>
<dbReference type="GO" id="GO:0004595">
    <property type="term" value="F:pantetheine-phosphate adenylyltransferase activity"/>
    <property type="evidence" value="ECO:0007669"/>
    <property type="project" value="UniProtKB-UniRule"/>
</dbReference>
<keyword evidence="3 9" id="KW-0548">Nucleotidyltransferase</keyword>
<dbReference type="InterPro" id="IPR004821">
    <property type="entry name" value="Cyt_trans-like"/>
</dbReference>
<dbReference type="PANTHER" id="PTHR21342:SF1">
    <property type="entry name" value="PHOSPHOPANTETHEINE ADENYLYLTRANSFERASE"/>
    <property type="match status" value="1"/>
</dbReference>
<dbReference type="EC" id="2.7.7.3" evidence="9"/>
<comment type="caution">
    <text evidence="11">The sequence shown here is derived from an EMBL/GenBank/DDBJ whole genome shotgun (WGS) entry which is preliminary data.</text>
</comment>
<comment type="subcellular location">
    <subcellularLocation>
        <location evidence="9">Cytoplasm</location>
    </subcellularLocation>
</comment>
<dbReference type="RefSeq" id="WP_089109207.1">
    <property type="nucleotide sequence ID" value="NZ_BCMF01000006.1"/>
</dbReference>
<comment type="function">
    <text evidence="9">Reversibly transfers an adenylyl group from ATP to 4'-phosphopantetheine, yielding dephospho-CoA (dPCoA) and pyrophosphate.</text>
</comment>
<dbReference type="AlphaFoldDB" id="A0A1Z5ID79"/>
<evidence type="ECO:0000256" key="3">
    <source>
        <dbReference type="ARBA" id="ARBA00022695"/>
    </source>
</evidence>
<proteinExistence type="inferred from homology"/>
<organism evidence="11 12">
    <name type="scientific">Secundilactobacillus mixtipabuli</name>
    <dbReference type="NCBI Taxonomy" id="1435342"/>
    <lineage>
        <taxon>Bacteria</taxon>
        <taxon>Bacillati</taxon>
        <taxon>Bacillota</taxon>
        <taxon>Bacilli</taxon>
        <taxon>Lactobacillales</taxon>
        <taxon>Lactobacillaceae</taxon>
        <taxon>Secundilactobacillus</taxon>
    </lineage>
</organism>
<comment type="cofactor">
    <cofactor evidence="9">
        <name>Mg(2+)</name>
        <dbReference type="ChEBI" id="CHEBI:18420"/>
    </cofactor>
</comment>
<protein>
    <recommendedName>
        <fullName evidence="9">Phosphopantetheine adenylyltransferase</fullName>
        <ecNumber evidence="9">2.7.7.3</ecNumber>
    </recommendedName>
    <alternativeName>
        <fullName evidence="9">Dephospho-CoA pyrophosphorylase</fullName>
    </alternativeName>
    <alternativeName>
        <fullName evidence="9">Pantetheine-phosphate adenylyltransferase</fullName>
        <shortName evidence="9">PPAT</shortName>
    </alternativeName>
</protein>
<evidence type="ECO:0000256" key="8">
    <source>
        <dbReference type="ARBA" id="ARBA00029346"/>
    </source>
</evidence>
<comment type="subunit">
    <text evidence="9">Homohexamer.</text>
</comment>
<dbReference type="HAMAP" id="MF_00151">
    <property type="entry name" value="PPAT_bact"/>
    <property type="match status" value="1"/>
</dbReference>
<evidence type="ECO:0000256" key="2">
    <source>
        <dbReference type="ARBA" id="ARBA00022679"/>
    </source>
</evidence>
<comment type="pathway">
    <text evidence="9">Cofactor biosynthesis; coenzyme A biosynthesis; CoA from (R)-pantothenate: step 4/5.</text>
</comment>
<dbReference type="InterPro" id="IPR014729">
    <property type="entry name" value="Rossmann-like_a/b/a_fold"/>
</dbReference>
<dbReference type="PRINTS" id="PR01020">
    <property type="entry name" value="LPSBIOSNTHSS"/>
</dbReference>
<keyword evidence="4 9" id="KW-0547">Nucleotide-binding</keyword>
<feature type="binding site" evidence="9">
    <location>
        <position position="41"/>
    </location>
    <ligand>
        <name>substrate</name>
    </ligand>
</feature>
<dbReference type="PANTHER" id="PTHR21342">
    <property type="entry name" value="PHOSPHOPANTETHEINE ADENYLYLTRANSFERASE"/>
    <property type="match status" value="1"/>
</dbReference>
<feature type="binding site" evidence="9">
    <location>
        <position position="87"/>
    </location>
    <ligand>
        <name>substrate</name>
    </ligand>
</feature>
<feature type="binding site" evidence="9">
    <location>
        <begin position="9"/>
        <end position="10"/>
    </location>
    <ligand>
        <name>ATP</name>
        <dbReference type="ChEBI" id="CHEBI:30616"/>
    </ligand>
</feature>